<proteinExistence type="predicted"/>
<dbReference type="Proteomes" id="UP001234297">
    <property type="component" value="Chromosome 5"/>
</dbReference>
<sequence length="85" mass="9634">MSSSSAPKTRSLGQGPNQISKAPVNQDERILIQMRPHPDSTAFRSFVCRTGLRQRLRGRAHLSPTRMQFGQNFRKGIEGTTRMHQ</sequence>
<comment type="caution">
    <text evidence="1">The sequence shown here is derived from an EMBL/GenBank/DDBJ whole genome shotgun (WGS) entry which is preliminary data.</text>
</comment>
<evidence type="ECO:0000313" key="2">
    <source>
        <dbReference type="Proteomes" id="UP001234297"/>
    </source>
</evidence>
<reference evidence="1 2" key="1">
    <citation type="journal article" date="2022" name="Hortic Res">
        <title>A haplotype resolved chromosomal level avocado genome allows analysis of novel avocado genes.</title>
        <authorList>
            <person name="Nath O."/>
            <person name="Fletcher S.J."/>
            <person name="Hayward A."/>
            <person name="Shaw L.M."/>
            <person name="Masouleh A.K."/>
            <person name="Furtado A."/>
            <person name="Henry R.J."/>
            <person name="Mitter N."/>
        </authorList>
    </citation>
    <scope>NUCLEOTIDE SEQUENCE [LARGE SCALE GENOMIC DNA]</scope>
    <source>
        <strain evidence="2">cv. Hass</strain>
    </source>
</reference>
<keyword evidence="2" id="KW-1185">Reference proteome</keyword>
<organism evidence="1 2">
    <name type="scientific">Persea americana</name>
    <name type="common">Avocado</name>
    <dbReference type="NCBI Taxonomy" id="3435"/>
    <lineage>
        <taxon>Eukaryota</taxon>
        <taxon>Viridiplantae</taxon>
        <taxon>Streptophyta</taxon>
        <taxon>Embryophyta</taxon>
        <taxon>Tracheophyta</taxon>
        <taxon>Spermatophyta</taxon>
        <taxon>Magnoliopsida</taxon>
        <taxon>Magnoliidae</taxon>
        <taxon>Laurales</taxon>
        <taxon>Lauraceae</taxon>
        <taxon>Persea</taxon>
    </lineage>
</organism>
<gene>
    <name evidence="1" type="ORF">MRB53_016665</name>
</gene>
<protein>
    <submittedName>
        <fullName evidence="1">Uncharacterized protein</fullName>
    </submittedName>
</protein>
<name>A0ACC2M2H0_PERAE</name>
<evidence type="ECO:0000313" key="1">
    <source>
        <dbReference type="EMBL" id="KAJ8639971.1"/>
    </source>
</evidence>
<dbReference type="EMBL" id="CM056813">
    <property type="protein sequence ID" value="KAJ8639971.1"/>
    <property type="molecule type" value="Genomic_DNA"/>
</dbReference>
<accession>A0ACC2M2H0</accession>